<evidence type="ECO:0000256" key="2">
    <source>
        <dbReference type="ARBA" id="ARBA00023015"/>
    </source>
</evidence>
<name>A0A9P9E552_9HYPO</name>
<proteinExistence type="predicted"/>
<dbReference type="SUPFAM" id="SSF57701">
    <property type="entry name" value="Zn2/Cys6 DNA-binding domain"/>
    <property type="match status" value="1"/>
</dbReference>
<feature type="region of interest" description="Disordered" evidence="5">
    <location>
        <begin position="146"/>
        <end position="169"/>
    </location>
</feature>
<evidence type="ECO:0000256" key="1">
    <source>
        <dbReference type="ARBA" id="ARBA00022723"/>
    </source>
</evidence>
<evidence type="ECO:0000256" key="4">
    <source>
        <dbReference type="ARBA" id="ARBA00023242"/>
    </source>
</evidence>
<dbReference type="SMART" id="SM00066">
    <property type="entry name" value="GAL4"/>
    <property type="match status" value="1"/>
</dbReference>
<dbReference type="CDD" id="cd12148">
    <property type="entry name" value="fungal_TF_MHR"/>
    <property type="match status" value="1"/>
</dbReference>
<reference evidence="7" key="1">
    <citation type="journal article" date="2021" name="Nat. Commun.">
        <title>Genetic determinants of endophytism in the Arabidopsis root mycobiome.</title>
        <authorList>
            <person name="Mesny F."/>
            <person name="Miyauchi S."/>
            <person name="Thiergart T."/>
            <person name="Pickel B."/>
            <person name="Atanasova L."/>
            <person name="Karlsson M."/>
            <person name="Huettel B."/>
            <person name="Barry K.W."/>
            <person name="Haridas S."/>
            <person name="Chen C."/>
            <person name="Bauer D."/>
            <person name="Andreopoulos W."/>
            <person name="Pangilinan J."/>
            <person name="LaButti K."/>
            <person name="Riley R."/>
            <person name="Lipzen A."/>
            <person name="Clum A."/>
            <person name="Drula E."/>
            <person name="Henrissat B."/>
            <person name="Kohler A."/>
            <person name="Grigoriev I.V."/>
            <person name="Martin F.M."/>
            <person name="Hacquard S."/>
        </authorList>
    </citation>
    <scope>NUCLEOTIDE SEQUENCE</scope>
    <source>
        <strain evidence="7">MPI-CAGE-AT-0147</strain>
    </source>
</reference>
<evidence type="ECO:0000259" key="6">
    <source>
        <dbReference type="PROSITE" id="PS50048"/>
    </source>
</evidence>
<dbReference type="CDD" id="cd00067">
    <property type="entry name" value="GAL4"/>
    <property type="match status" value="1"/>
</dbReference>
<evidence type="ECO:0000313" key="8">
    <source>
        <dbReference type="Proteomes" id="UP000738349"/>
    </source>
</evidence>
<evidence type="ECO:0000256" key="3">
    <source>
        <dbReference type="ARBA" id="ARBA00023163"/>
    </source>
</evidence>
<dbReference type="InterPro" id="IPR001138">
    <property type="entry name" value="Zn2Cys6_DnaBD"/>
</dbReference>
<dbReference type="Proteomes" id="UP000738349">
    <property type="component" value="Unassembled WGS sequence"/>
</dbReference>
<dbReference type="EMBL" id="JAGMUV010000017">
    <property type="protein sequence ID" value="KAH7131093.1"/>
    <property type="molecule type" value="Genomic_DNA"/>
</dbReference>
<dbReference type="Gene3D" id="4.10.240.10">
    <property type="entry name" value="Zn(2)-C6 fungal-type DNA-binding domain"/>
    <property type="match status" value="1"/>
</dbReference>
<evidence type="ECO:0000313" key="7">
    <source>
        <dbReference type="EMBL" id="KAH7131093.1"/>
    </source>
</evidence>
<dbReference type="InterPro" id="IPR036864">
    <property type="entry name" value="Zn2-C6_fun-type_DNA-bd_sf"/>
</dbReference>
<dbReference type="OrthoDB" id="5392779at2759"/>
<dbReference type="SMART" id="SM00906">
    <property type="entry name" value="Fungal_trans"/>
    <property type="match status" value="1"/>
</dbReference>
<feature type="region of interest" description="Disordered" evidence="5">
    <location>
        <begin position="62"/>
        <end position="95"/>
    </location>
</feature>
<protein>
    <recommendedName>
        <fullName evidence="6">Zn(2)-C6 fungal-type domain-containing protein</fullName>
    </recommendedName>
</protein>
<keyword evidence="3" id="KW-0804">Transcription</keyword>
<gene>
    <name evidence="7" type="ORF">EDB81DRAFT_807913</name>
</gene>
<keyword evidence="2" id="KW-0805">Transcription regulation</keyword>
<dbReference type="GO" id="GO:0003677">
    <property type="term" value="F:DNA binding"/>
    <property type="evidence" value="ECO:0007669"/>
    <property type="project" value="InterPro"/>
</dbReference>
<dbReference type="GO" id="GO:0006351">
    <property type="term" value="P:DNA-templated transcription"/>
    <property type="evidence" value="ECO:0007669"/>
    <property type="project" value="InterPro"/>
</dbReference>
<dbReference type="PANTHER" id="PTHR47840:SF1">
    <property type="entry name" value="ZN(II)2CYS6 TRANSCRIPTION FACTOR (EUROFUNG)"/>
    <property type="match status" value="1"/>
</dbReference>
<dbReference type="PROSITE" id="PS00463">
    <property type="entry name" value="ZN2_CY6_FUNGAL_1"/>
    <property type="match status" value="1"/>
</dbReference>
<accession>A0A9P9E552</accession>
<feature type="compositionally biased region" description="Polar residues" evidence="5">
    <location>
        <begin position="62"/>
        <end position="81"/>
    </location>
</feature>
<evidence type="ECO:0000256" key="5">
    <source>
        <dbReference type="SAM" id="MobiDB-lite"/>
    </source>
</evidence>
<dbReference type="InterPro" id="IPR007219">
    <property type="entry name" value="XnlR_reg_dom"/>
</dbReference>
<organism evidence="7 8">
    <name type="scientific">Dactylonectria macrodidyma</name>
    <dbReference type="NCBI Taxonomy" id="307937"/>
    <lineage>
        <taxon>Eukaryota</taxon>
        <taxon>Fungi</taxon>
        <taxon>Dikarya</taxon>
        <taxon>Ascomycota</taxon>
        <taxon>Pezizomycotina</taxon>
        <taxon>Sordariomycetes</taxon>
        <taxon>Hypocreomycetidae</taxon>
        <taxon>Hypocreales</taxon>
        <taxon>Nectriaceae</taxon>
        <taxon>Dactylonectria</taxon>
    </lineage>
</organism>
<dbReference type="GO" id="GO:0008270">
    <property type="term" value="F:zinc ion binding"/>
    <property type="evidence" value="ECO:0007669"/>
    <property type="project" value="InterPro"/>
</dbReference>
<dbReference type="AlphaFoldDB" id="A0A9P9E552"/>
<keyword evidence="1" id="KW-0479">Metal-binding</keyword>
<comment type="caution">
    <text evidence="7">The sequence shown here is derived from an EMBL/GenBank/DDBJ whole genome shotgun (WGS) entry which is preliminary data.</text>
</comment>
<feature type="domain" description="Zn(2)-C6 fungal-type" evidence="6">
    <location>
        <begin position="28"/>
        <end position="60"/>
    </location>
</feature>
<dbReference type="GO" id="GO:0000981">
    <property type="term" value="F:DNA-binding transcription factor activity, RNA polymerase II-specific"/>
    <property type="evidence" value="ECO:0007669"/>
    <property type="project" value="InterPro"/>
</dbReference>
<sequence length="688" mass="76461">MDEVALNGLGPNAQQARVRKRMRKGTHSCNECRRRKIRCLFPPNSSVCSPCSSRGSRCVDQLQQPFPSPASSGHTTLSSATRVEPTPGSIPPIEPTQSSIALVAPIQDLTFSDIADSDADVLSNEESNQVPLVSFIADSELWSTGSATDETSKTMSPTNREGSRFHNVSQMRQRRAKDVCTALRSALPSYDSIMATLSEHGSWWESFRFKTHLNVDEPAEGLLAFASRTYTSGNPSLLGTLVTAYARCLNRYHQLYAIVESLVISETEYVSTVEGLQCLILLAKSLTEVGHPRRSWLIWRKGMAIAQLLGLYRTNNKPVIANNIWWTIFHGDRFTSLLLGVPHGFNDSYFTSQLAHDQPAEAQLITRTVMIAGKLIERNLVSSKPSIAETLSLDEEFDTLTALLPDEWWDTADEMSRRTHNDQLRERVLLQFYFFHIRTYLHLPFMAKSVTTPTSIISKHACMEASRQMLKRFLLLHSTVDGTYLFECKTTAFLSFMAAVLLILGVHDLGHHARSSSSNDDMALLDSVRDIFRRNVKKDGSKISSQCCNALEMLMRSRGSQSQKGAPNEDPEKIFIPYFGLVLCRRKSESAGSVGTYLPQAHNQFDQGHTATSQVSGAAPPISALGIEMESQTFEYLGPFMGDPMSSHATLFGEGVGLDIPGDASWTDALMMDLDQDWTILNNFGDTY</sequence>
<keyword evidence="4" id="KW-0539">Nucleus</keyword>
<dbReference type="PANTHER" id="PTHR47840">
    <property type="entry name" value="ZN(II)2CYS6 TRANSCRIPTION FACTOR (EUROFUNG)-RELATED"/>
    <property type="match status" value="1"/>
</dbReference>
<keyword evidence="8" id="KW-1185">Reference proteome</keyword>
<dbReference type="PROSITE" id="PS50048">
    <property type="entry name" value="ZN2_CY6_FUNGAL_2"/>
    <property type="match status" value="1"/>
</dbReference>